<dbReference type="Proteomes" id="UP000651738">
    <property type="component" value="Unassembled WGS sequence"/>
</dbReference>
<dbReference type="Pfam" id="PF01928">
    <property type="entry name" value="CYTH"/>
    <property type="match status" value="1"/>
</dbReference>
<dbReference type="CDD" id="cd07756">
    <property type="entry name" value="CYTH-like_Pase_CHAD"/>
    <property type="match status" value="1"/>
</dbReference>
<dbReference type="Proteomes" id="UP000321275">
    <property type="component" value="Unassembled WGS sequence"/>
</dbReference>
<evidence type="ECO:0000313" key="2">
    <source>
        <dbReference type="EMBL" id="GEK46899.1"/>
    </source>
</evidence>
<feature type="domain" description="CYTH" evidence="1">
    <location>
        <begin position="2"/>
        <end position="199"/>
    </location>
</feature>
<proteinExistence type="predicted"/>
<dbReference type="PANTHER" id="PTHR39569">
    <property type="entry name" value="INORGANIC TRIPHOSPHATASE"/>
    <property type="match status" value="1"/>
</dbReference>
<dbReference type="PROSITE" id="PS51707">
    <property type="entry name" value="CYTH"/>
    <property type="match status" value="1"/>
</dbReference>
<dbReference type="InterPro" id="IPR039013">
    <property type="entry name" value="YgiF"/>
</dbReference>
<dbReference type="EMBL" id="JAEDAF010000004">
    <property type="protein sequence ID" value="MBH8579713.1"/>
    <property type="molecule type" value="Genomic_DNA"/>
</dbReference>
<comment type="caution">
    <text evidence="2">The sequence shown here is derived from an EMBL/GenBank/DDBJ whole genome shotgun (WGS) entry which is preliminary data.</text>
</comment>
<dbReference type="InterPro" id="IPR023577">
    <property type="entry name" value="CYTH_domain"/>
</dbReference>
<dbReference type="AlphaFoldDB" id="A0A510X669"/>
<evidence type="ECO:0000259" key="1">
    <source>
        <dbReference type="PROSITE" id="PS51707"/>
    </source>
</evidence>
<name>A0A510X669_9GAMM</name>
<dbReference type="SUPFAM" id="SSF55154">
    <property type="entry name" value="CYTH-like phosphatases"/>
    <property type="match status" value="1"/>
</dbReference>
<gene>
    <name evidence="2" type="ORF">HPA02_11820</name>
    <name evidence="3" type="ORF">I7V36_06345</name>
</gene>
<protein>
    <submittedName>
        <fullName evidence="3">CYTH domain-containing protein</fullName>
    </submittedName>
</protein>
<dbReference type="OrthoDB" id="3034217at2"/>
<dbReference type="EMBL" id="BJUK01000010">
    <property type="protein sequence ID" value="GEK46899.1"/>
    <property type="molecule type" value="Genomic_DNA"/>
</dbReference>
<reference evidence="3 5" key="2">
    <citation type="submission" date="2020-12" db="EMBL/GenBank/DDBJ databases">
        <title>Draft genome sequence of Halomonas pacifica strain CARE-V15.</title>
        <authorList>
            <person name="Vignesh N."/>
            <person name="Thabitha A."/>
            <person name="Saravanan R."/>
            <person name="Manigandan V."/>
        </authorList>
    </citation>
    <scope>NUCLEOTIDE SEQUENCE [LARGE SCALE GENOMIC DNA]</scope>
    <source>
        <strain evidence="3 5">CARE-V15</strain>
    </source>
</reference>
<evidence type="ECO:0000313" key="3">
    <source>
        <dbReference type="EMBL" id="MBH8579713.1"/>
    </source>
</evidence>
<accession>A0A510X669</accession>
<organism evidence="2 4">
    <name type="scientific">Bisbaumannia pacifica</name>
    <dbReference type="NCBI Taxonomy" id="77098"/>
    <lineage>
        <taxon>Bacteria</taxon>
        <taxon>Pseudomonadati</taxon>
        <taxon>Pseudomonadota</taxon>
        <taxon>Gammaproteobacteria</taxon>
        <taxon>Oceanospirillales</taxon>
        <taxon>Halomonadaceae</taxon>
        <taxon>Bisbaumannia</taxon>
    </lineage>
</organism>
<dbReference type="Gene3D" id="2.40.320.10">
    <property type="entry name" value="Hypothetical Protein Pfu-838710-001"/>
    <property type="match status" value="1"/>
</dbReference>
<dbReference type="GO" id="GO:0046872">
    <property type="term" value="F:metal ion binding"/>
    <property type="evidence" value="ECO:0007669"/>
    <property type="project" value="TreeGrafter"/>
</dbReference>
<evidence type="ECO:0000313" key="4">
    <source>
        <dbReference type="Proteomes" id="UP000321275"/>
    </source>
</evidence>
<dbReference type="RefSeq" id="WP_146802171.1">
    <property type="nucleotide sequence ID" value="NZ_BJUK01000010.1"/>
</dbReference>
<reference evidence="2 4" key="1">
    <citation type="submission" date="2019-07" db="EMBL/GenBank/DDBJ databases">
        <title>Whole genome shotgun sequence of Halomonas pacifica NBRC 102220.</title>
        <authorList>
            <person name="Hosoyama A."/>
            <person name="Uohara A."/>
            <person name="Ohji S."/>
            <person name="Ichikawa N."/>
        </authorList>
    </citation>
    <scope>NUCLEOTIDE SEQUENCE [LARGE SCALE GENOMIC DNA]</scope>
    <source>
        <strain evidence="2 4">NBRC 102220</strain>
    </source>
</reference>
<dbReference type="PANTHER" id="PTHR39569:SF1">
    <property type="entry name" value="INORGANIC TRIPHOSPHATASE"/>
    <property type="match status" value="1"/>
</dbReference>
<dbReference type="SMART" id="SM01118">
    <property type="entry name" value="CYTH"/>
    <property type="match status" value="1"/>
</dbReference>
<sequence length="283" mass="30649">MAQEIELKLALPVDGPQRLLAHPLLSRSPECLDLANTYFDTPRGELEAARMALRLRRTADGWVQTLKTAGQSQGGLSQRGEWEWPVAGEALDLAGLATLPPMAALPVELLECLEPRFSTDFRRRRWHLDWQGSRIELALDEGEIRAGQRHAAIRELELELEEGEPAALWQLAERLAEVVALRPANASKAARGAALLAGHWPLPEGETALDLERRAIAALDALGDSRDGGFLAEAQRAYARLASLDDGDAITRRLAQALADALGEGGTAALGGEALSLARYLHA</sequence>
<dbReference type="InterPro" id="IPR033469">
    <property type="entry name" value="CYTH-like_dom_sf"/>
</dbReference>
<evidence type="ECO:0000313" key="5">
    <source>
        <dbReference type="Proteomes" id="UP000651738"/>
    </source>
</evidence>
<keyword evidence="4" id="KW-1185">Reference proteome</keyword>
<dbReference type="GO" id="GO:0050355">
    <property type="term" value="F:inorganic triphosphate phosphatase activity"/>
    <property type="evidence" value="ECO:0007669"/>
    <property type="project" value="InterPro"/>
</dbReference>